<dbReference type="EMBL" id="JARBDR010000657">
    <property type="protein sequence ID" value="KAJ8308730.1"/>
    <property type="molecule type" value="Genomic_DNA"/>
</dbReference>
<evidence type="ECO:0000313" key="2">
    <source>
        <dbReference type="EMBL" id="KAJ8308730.1"/>
    </source>
</evidence>
<protein>
    <submittedName>
        <fullName evidence="2">Uncharacterized protein</fullName>
    </submittedName>
</protein>
<comment type="caution">
    <text evidence="2">The sequence shown here is derived from an EMBL/GenBank/DDBJ whole genome shotgun (WGS) entry which is preliminary data.</text>
</comment>
<sequence>MSHMARIDQSLSESFKFKQQDARRSLKAGWKEAEKYFSHPLANYSDDEKEVPNALGRDRKRFQRKRQIKDVTLNKLKPIVFDQIKSNKTEIKPATHALQFVFFFSVWFHFAHFSSKTASGHELYLFIWNAVNMLSNFGFIIQYINFSTINPITCVFNNIYSLNYIDISHTIKKETIFQTVSGNTFSHGIFQPFPVHNKLTSKLNFFLTSESKIRNHLAEDVFNDKMLHLMELYECLGEDVVKLNSFVELLLKIQLDARPINASDGRLRETHDFSLN</sequence>
<keyword evidence="3" id="KW-1185">Reference proteome</keyword>
<evidence type="ECO:0000256" key="1">
    <source>
        <dbReference type="SAM" id="Phobius"/>
    </source>
</evidence>
<proteinExistence type="predicted"/>
<dbReference type="Proteomes" id="UP001217089">
    <property type="component" value="Unassembled WGS sequence"/>
</dbReference>
<accession>A0ABQ9EZB3</accession>
<keyword evidence="1" id="KW-1133">Transmembrane helix</keyword>
<feature type="transmembrane region" description="Helical" evidence="1">
    <location>
        <begin position="94"/>
        <end position="111"/>
    </location>
</feature>
<evidence type="ECO:0000313" key="3">
    <source>
        <dbReference type="Proteomes" id="UP001217089"/>
    </source>
</evidence>
<reference evidence="2 3" key="1">
    <citation type="submission" date="2022-12" db="EMBL/GenBank/DDBJ databases">
        <title>Chromosome-level genome of Tegillarca granosa.</title>
        <authorList>
            <person name="Kim J."/>
        </authorList>
    </citation>
    <scope>NUCLEOTIDE SEQUENCE [LARGE SCALE GENOMIC DNA]</scope>
    <source>
        <strain evidence="2">Teg-2019</strain>
        <tissue evidence="2">Adductor muscle</tissue>
    </source>
</reference>
<gene>
    <name evidence="2" type="ORF">KUTeg_013604</name>
</gene>
<keyword evidence="1" id="KW-0812">Transmembrane</keyword>
<organism evidence="2 3">
    <name type="scientific">Tegillarca granosa</name>
    <name type="common">Malaysian cockle</name>
    <name type="synonym">Anadara granosa</name>
    <dbReference type="NCBI Taxonomy" id="220873"/>
    <lineage>
        <taxon>Eukaryota</taxon>
        <taxon>Metazoa</taxon>
        <taxon>Spiralia</taxon>
        <taxon>Lophotrochozoa</taxon>
        <taxon>Mollusca</taxon>
        <taxon>Bivalvia</taxon>
        <taxon>Autobranchia</taxon>
        <taxon>Pteriomorphia</taxon>
        <taxon>Arcoida</taxon>
        <taxon>Arcoidea</taxon>
        <taxon>Arcidae</taxon>
        <taxon>Tegillarca</taxon>
    </lineage>
</organism>
<name>A0ABQ9EZB3_TEGGR</name>
<keyword evidence="1" id="KW-0472">Membrane</keyword>
<feature type="transmembrane region" description="Helical" evidence="1">
    <location>
        <begin position="123"/>
        <end position="144"/>
    </location>
</feature>